<dbReference type="GO" id="GO:0004312">
    <property type="term" value="F:fatty acid synthase activity"/>
    <property type="evidence" value="ECO:0007669"/>
    <property type="project" value="TreeGrafter"/>
</dbReference>
<feature type="non-terminal residue" evidence="4">
    <location>
        <position position="1"/>
    </location>
</feature>
<evidence type="ECO:0000313" key="4">
    <source>
        <dbReference type="EMBL" id="NEE19960.1"/>
    </source>
</evidence>
<dbReference type="SUPFAM" id="SSF53901">
    <property type="entry name" value="Thiolase-like"/>
    <property type="match status" value="1"/>
</dbReference>
<feature type="domain" description="RhiE-like KS-MAT linker" evidence="3">
    <location>
        <begin position="75"/>
        <end position="141"/>
    </location>
</feature>
<dbReference type="AlphaFoldDB" id="A0A6G3XR23"/>
<protein>
    <recommendedName>
        <fullName evidence="3">RhiE-like KS-MAT linker domain-containing protein</fullName>
    </recommendedName>
</protein>
<comment type="caution">
    <text evidence="4">The sequence shown here is derived from an EMBL/GenBank/DDBJ whole genome shotgun (WGS) entry which is preliminary data.</text>
</comment>
<dbReference type="InterPro" id="IPR054514">
    <property type="entry name" value="RhiE-like_linker"/>
</dbReference>
<evidence type="ECO:0000256" key="1">
    <source>
        <dbReference type="ARBA" id="ARBA00022450"/>
    </source>
</evidence>
<dbReference type="GO" id="GO:0071770">
    <property type="term" value="P:DIM/DIP cell wall layer assembly"/>
    <property type="evidence" value="ECO:0007669"/>
    <property type="project" value="TreeGrafter"/>
</dbReference>
<dbReference type="EMBL" id="JAAGMN010008279">
    <property type="protein sequence ID" value="NEE19960.1"/>
    <property type="molecule type" value="Genomic_DNA"/>
</dbReference>
<dbReference type="GO" id="GO:0005737">
    <property type="term" value="C:cytoplasm"/>
    <property type="evidence" value="ECO:0007669"/>
    <property type="project" value="TreeGrafter"/>
</dbReference>
<dbReference type="Gene3D" id="3.40.47.10">
    <property type="match status" value="1"/>
</dbReference>
<name>A0A6G3XR23_9ACTN</name>
<accession>A0A6G3XR23</accession>
<dbReference type="PANTHER" id="PTHR43775:SF37">
    <property type="entry name" value="SI:DKEY-61P9.11"/>
    <property type="match status" value="1"/>
</dbReference>
<dbReference type="PANTHER" id="PTHR43775">
    <property type="entry name" value="FATTY ACID SYNTHASE"/>
    <property type="match status" value="1"/>
</dbReference>
<dbReference type="InterPro" id="IPR016039">
    <property type="entry name" value="Thiolase-like"/>
</dbReference>
<dbReference type="Gene3D" id="1.10.1240.100">
    <property type="match status" value="1"/>
</dbReference>
<dbReference type="GO" id="GO:0005886">
    <property type="term" value="C:plasma membrane"/>
    <property type="evidence" value="ECO:0007669"/>
    <property type="project" value="TreeGrafter"/>
</dbReference>
<organism evidence="4">
    <name type="scientific">Streptomyces sp. SID7499</name>
    <dbReference type="NCBI Taxonomy" id="2706086"/>
    <lineage>
        <taxon>Bacteria</taxon>
        <taxon>Bacillati</taxon>
        <taxon>Actinomycetota</taxon>
        <taxon>Actinomycetes</taxon>
        <taxon>Kitasatosporales</taxon>
        <taxon>Streptomycetaceae</taxon>
        <taxon>Streptomyces</taxon>
    </lineage>
</organism>
<evidence type="ECO:0000256" key="2">
    <source>
        <dbReference type="ARBA" id="ARBA00022553"/>
    </source>
</evidence>
<sequence>YIQLDGSPFRIVRACEPWERATDEHGAPVPRRAGVSSFGFGGANCHVVLEEYPGREQEAAPDLEAPEGRRAAVPLSARTERELRERARDLLAHLEDARHTDSLRSIAWTLQTGREAMAERVGWAVASRGELMSRLREFISGSGDG</sequence>
<reference evidence="4" key="1">
    <citation type="submission" date="2020-01" db="EMBL/GenBank/DDBJ databases">
        <title>Insect and environment-associated Actinomycetes.</title>
        <authorList>
            <person name="Currrie C."/>
            <person name="Chevrette M."/>
            <person name="Carlson C."/>
            <person name="Stubbendieck R."/>
            <person name="Wendt-Pienkowski E."/>
        </authorList>
    </citation>
    <scope>NUCLEOTIDE SEQUENCE</scope>
    <source>
        <strain evidence="4">SID7499</strain>
    </source>
</reference>
<keyword evidence="1" id="KW-0596">Phosphopantetheine</keyword>
<proteinExistence type="predicted"/>
<gene>
    <name evidence="4" type="ORF">G3M58_77565</name>
</gene>
<dbReference type="InterPro" id="IPR050091">
    <property type="entry name" value="PKS_NRPS_Biosynth_Enz"/>
</dbReference>
<dbReference type="Pfam" id="PF22336">
    <property type="entry name" value="RhiE-like_linker"/>
    <property type="match status" value="1"/>
</dbReference>
<feature type="non-terminal residue" evidence="4">
    <location>
        <position position="145"/>
    </location>
</feature>
<keyword evidence="2" id="KW-0597">Phosphoprotein</keyword>
<evidence type="ECO:0000259" key="3">
    <source>
        <dbReference type="Pfam" id="PF22336"/>
    </source>
</evidence>
<dbReference type="GO" id="GO:0006633">
    <property type="term" value="P:fatty acid biosynthetic process"/>
    <property type="evidence" value="ECO:0007669"/>
    <property type="project" value="TreeGrafter"/>
</dbReference>